<reference evidence="1 2" key="1">
    <citation type="submission" date="2016-11" db="EMBL/GenBank/DDBJ databases">
        <authorList>
            <person name="Jaros S."/>
            <person name="Januszkiewicz K."/>
            <person name="Wedrychowicz H."/>
        </authorList>
    </citation>
    <scope>NUCLEOTIDE SEQUENCE [LARGE SCALE GENOMIC DNA]</scope>
    <source>
        <strain evidence="1 2">CGMCC 4.5723</strain>
    </source>
</reference>
<accession>A0A1M6W9E4</accession>
<evidence type="ECO:0000313" key="2">
    <source>
        <dbReference type="Proteomes" id="UP000184452"/>
    </source>
</evidence>
<sequence length="70" mass="7532">MSKPLDKAAIESLLQDLSVELERRGAQTDLFLVRGAAIALAYDARRSTRDLDAAFAPTDIVREAAATVGE</sequence>
<dbReference type="AlphaFoldDB" id="A0A1M6W9E4"/>
<proteinExistence type="predicted"/>
<evidence type="ECO:0000313" key="1">
    <source>
        <dbReference type="EMBL" id="SHK90383.1"/>
    </source>
</evidence>
<protein>
    <recommendedName>
        <fullName evidence="3">Nucleotidyl transferase AbiEii toxin, Type IV TA system</fullName>
    </recommendedName>
</protein>
<keyword evidence="2" id="KW-1185">Reference proteome</keyword>
<dbReference type="RefSeq" id="WP_218619607.1">
    <property type="nucleotide sequence ID" value="NZ_FQZK01000041.1"/>
</dbReference>
<evidence type="ECO:0008006" key="3">
    <source>
        <dbReference type="Google" id="ProtNLM"/>
    </source>
</evidence>
<dbReference type="EMBL" id="FQZK01000041">
    <property type="protein sequence ID" value="SHK90383.1"/>
    <property type="molecule type" value="Genomic_DNA"/>
</dbReference>
<organism evidence="1 2">
    <name type="scientific">Nocardiopsis flavescens</name>
    <dbReference type="NCBI Taxonomy" id="758803"/>
    <lineage>
        <taxon>Bacteria</taxon>
        <taxon>Bacillati</taxon>
        <taxon>Actinomycetota</taxon>
        <taxon>Actinomycetes</taxon>
        <taxon>Streptosporangiales</taxon>
        <taxon>Nocardiopsidaceae</taxon>
        <taxon>Nocardiopsis</taxon>
    </lineage>
</organism>
<dbReference type="Proteomes" id="UP000184452">
    <property type="component" value="Unassembled WGS sequence"/>
</dbReference>
<name>A0A1M6W9E4_9ACTN</name>
<gene>
    <name evidence="1" type="ORF">SAMN05421803_14124</name>
</gene>